<comment type="caution">
    <text evidence="2">The sequence shown here is derived from an EMBL/GenBank/DDBJ whole genome shotgun (WGS) entry which is preliminary data.</text>
</comment>
<dbReference type="InterPro" id="IPR018060">
    <property type="entry name" value="HTH_AraC"/>
</dbReference>
<organism evidence="2 3">
    <name type="scientific">Chitinophaga tropicalis</name>
    <dbReference type="NCBI Taxonomy" id="2683588"/>
    <lineage>
        <taxon>Bacteria</taxon>
        <taxon>Pseudomonadati</taxon>
        <taxon>Bacteroidota</taxon>
        <taxon>Chitinophagia</taxon>
        <taxon>Chitinophagales</taxon>
        <taxon>Chitinophagaceae</taxon>
        <taxon>Chitinophaga</taxon>
    </lineage>
</organism>
<evidence type="ECO:0000259" key="1">
    <source>
        <dbReference type="PROSITE" id="PS01124"/>
    </source>
</evidence>
<reference evidence="2 3" key="1">
    <citation type="submission" date="2019-12" db="EMBL/GenBank/DDBJ databases">
        <title>Chitinophaga sp. strain ysch24 (GDMCC 1.1355), whole genome shotgun sequence.</title>
        <authorList>
            <person name="Zhang X."/>
        </authorList>
    </citation>
    <scope>NUCLEOTIDE SEQUENCE [LARGE SCALE GENOMIC DNA]</scope>
    <source>
        <strain evidence="3">ysch24</strain>
    </source>
</reference>
<name>A0A7K1UD83_9BACT</name>
<dbReference type="AlphaFoldDB" id="A0A7K1UD83"/>
<dbReference type="GO" id="GO:0043565">
    <property type="term" value="F:sequence-specific DNA binding"/>
    <property type="evidence" value="ECO:0007669"/>
    <property type="project" value="InterPro"/>
</dbReference>
<gene>
    <name evidence="2" type="ORF">GO493_29020</name>
</gene>
<evidence type="ECO:0000313" key="2">
    <source>
        <dbReference type="EMBL" id="MVT12332.1"/>
    </source>
</evidence>
<proteinExistence type="predicted"/>
<evidence type="ECO:0000313" key="3">
    <source>
        <dbReference type="Proteomes" id="UP000461730"/>
    </source>
</evidence>
<dbReference type="EMBL" id="WRXN01000023">
    <property type="protein sequence ID" value="MVT12332.1"/>
    <property type="molecule type" value="Genomic_DNA"/>
</dbReference>
<keyword evidence="3" id="KW-1185">Reference proteome</keyword>
<sequence length="277" mass="32549">MRGFFYAGSERFPKFIWPNNLIMFRVTTNIPSDVLLPYIHSYQLIESTFLSGYEDKLVAPHVIPGLAFNIGRPQTICDLQRRQFLESLIILEPNSQPYSLRFFPGTRMIMLNFKSDGYYRVFGSPPLPCLEELRSQLKETDRYREQIRLIESFLTTTLKHNKKYCRSISSAIALIYSSNGNASIHELEKETFITKRTLERHFLKQTGMNLKIFSRIVRFKKMMKYIAEQQTISLAELARKFGYYDQKHLRQEYLYFTGSLPEVRQFPATGLEQALDF</sequence>
<dbReference type="PROSITE" id="PS01124">
    <property type="entry name" value="HTH_ARAC_FAMILY_2"/>
    <property type="match status" value="1"/>
</dbReference>
<dbReference type="Proteomes" id="UP000461730">
    <property type="component" value="Unassembled WGS sequence"/>
</dbReference>
<dbReference type="GO" id="GO:0003700">
    <property type="term" value="F:DNA-binding transcription factor activity"/>
    <property type="evidence" value="ECO:0007669"/>
    <property type="project" value="InterPro"/>
</dbReference>
<dbReference type="Gene3D" id="1.10.10.60">
    <property type="entry name" value="Homeodomain-like"/>
    <property type="match status" value="1"/>
</dbReference>
<protein>
    <submittedName>
        <fullName evidence="2">Helix-turn-helix domain-containing protein</fullName>
    </submittedName>
</protein>
<feature type="domain" description="HTH araC/xylS-type" evidence="1">
    <location>
        <begin position="166"/>
        <end position="261"/>
    </location>
</feature>
<dbReference type="SMART" id="SM00342">
    <property type="entry name" value="HTH_ARAC"/>
    <property type="match status" value="1"/>
</dbReference>
<dbReference type="Pfam" id="PF12833">
    <property type="entry name" value="HTH_18"/>
    <property type="match status" value="1"/>
</dbReference>
<accession>A0A7K1UD83</accession>